<organism evidence="3 4">
    <name type="scientific">Chitinophaga oryzae</name>
    <dbReference type="NCBI Taxonomy" id="2725414"/>
    <lineage>
        <taxon>Bacteria</taxon>
        <taxon>Pseudomonadati</taxon>
        <taxon>Bacteroidota</taxon>
        <taxon>Chitinophagia</taxon>
        <taxon>Chitinophagales</taxon>
        <taxon>Chitinophagaceae</taxon>
        <taxon>Chitinophaga</taxon>
    </lineage>
</organism>
<dbReference type="GO" id="GO:0016989">
    <property type="term" value="F:sigma factor antagonist activity"/>
    <property type="evidence" value="ECO:0007669"/>
    <property type="project" value="TreeGrafter"/>
</dbReference>
<dbReference type="PANTHER" id="PTHR30273:SF2">
    <property type="entry name" value="PROTEIN FECR"/>
    <property type="match status" value="1"/>
</dbReference>
<dbReference type="Pfam" id="PF04773">
    <property type="entry name" value="FecR"/>
    <property type="match status" value="1"/>
</dbReference>
<dbReference type="InterPro" id="IPR012373">
    <property type="entry name" value="Ferrdict_sens_TM"/>
</dbReference>
<dbReference type="Proteomes" id="UP000502421">
    <property type="component" value="Chromosome"/>
</dbReference>
<dbReference type="PANTHER" id="PTHR30273">
    <property type="entry name" value="PERIPLASMIC SIGNAL SENSOR AND SIGMA FACTOR ACTIVATOR FECR-RELATED"/>
    <property type="match status" value="1"/>
</dbReference>
<evidence type="ECO:0000313" key="4">
    <source>
        <dbReference type="Proteomes" id="UP000502421"/>
    </source>
</evidence>
<evidence type="ECO:0000259" key="2">
    <source>
        <dbReference type="Pfam" id="PF16344"/>
    </source>
</evidence>
<dbReference type="InterPro" id="IPR032508">
    <property type="entry name" value="FecR_C"/>
</dbReference>
<sequence length="419" mass="46297">MINDPDIPDDEWLALLRAAKLAAYEKLDQLPAAEREELEKWLEQKAQHHDWRASLNNGEDLAALQKEYANFKAAAAEALESFHQQRLQLPETAGPVSRISFLRRSWTRYAAAVLLLAAGAWYFWPAENTTPAATPVAKETQQVMPGQDGAVLTLADGSTILLDSVGNGIVGHQGGAELSVKDGQLAYKKAGQTVAEETFNTLATPRGRQFRIVLPDGTAAWLNAASSIRFPTQFTQDVRRVEITGEVYFEAASMKKEGKAVPFVVNAGNRFEVTVMGTHFNVNAYPDEPSLNTTLLEGKVAVTMNGRGGKQQVILKPGDQASLTMRGDVVEKVQVRPGDTAKVMAWKNGVFDFEDARIDEVMRQLKRWYDIDVKYESGVPDIEFVGKMTRDIPLSGLLIALEKSNVHFRLEGRTLIVMP</sequence>
<feature type="domain" description="Protein FecR C-terminal" evidence="2">
    <location>
        <begin position="351"/>
        <end position="417"/>
    </location>
</feature>
<dbReference type="Gene3D" id="3.55.50.30">
    <property type="match status" value="1"/>
</dbReference>
<gene>
    <name evidence="3" type="ORF">HF329_09405</name>
</gene>
<dbReference type="KEGG" id="coy:HF329_09405"/>
<accession>A0AAE6ZGR0</accession>
<dbReference type="RefSeq" id="WP_168803768.1">
    <property type="nucleotide sequence ID" value="NZ_CP051205.1"/>
</dbReference>
<dbReference type="Gene3D" id="2.60.120.1440">
    <property type="match status" value="1"/>
</dbReference>
<protein>
    <submittedName>
        <fullName evidence="3">FecR domain-containing protein</fullName>
    </submittedName>
</protein>
<proteinExistence type="predicted"/>
<name>A0AAE6ZGR0_9BACT</name>
<evidence type="ECO:0000313" key="3">
    <source>
        <dbReference type="EMBL" id="QJB31509.1"/>
    </source>
</evidence>
<feature type="domain" description="FecR protein" evidence="1">
    <location>
        <begin position="201"/>
        <end position="300"/>
    </location>
</feature>
<dbReference type="EMBL" id="CP051205">
    <property type="protein sequence ID" value="QJB31509.1"/>
    <property type="molecule type" value="Genomic_DNA"/>
</dbReference>
<dbReference type="Pfam" id="PF16344">
    <property type="entry name" value="FecR_C"/>
    <property type="match status" value="1"/>
</dbReference>
<reference evidence="4" key="1">
    <citation type="submission" date="2020-04" db="EMBL/GenBank/DDBJ databases">
        <authorList>
            <person name="Kittiwongwattana C."/>
        </authorList>
    </citation>
    <scope>NUCLEOTIDE SEQUENCE [LARGE SCALE GENOMIC DNA]</scope>
    <source>
        <strain evidence="4">1310</strain>
    </source>
</reference>
<dbReference type="AlphaFoldDB" id="A0AAE6ZGR0"/>
<dbReference type="InterPro" id="IPR006860">
    <property type="entry name" value="FecR"/>
</dbReference>
<evidence type="ECO:0000259" key="1">
    <source>
        <dbReference type="Pfam" id="PF04773"/>
    </source>
</evidence>